<sequence>MAARELSTASGKPLTAFTTASADQQDAPYDSAARNRTVTVVITPV</sequence>
<name>A0ABX0DNS8_9ACTN</name>
<accession>A0ABX0DNS8</accession>
<dbReference type="RefSeq" id="WP_165340079.1">
    <property type="nucleotide sequence ID" value="NZ_JAAKZX010000040.1"/>
</dbReference>
<organism evidence="2 3">
    <name type="scientific">Streptomyces ureilyticus</name>
    <dbReference type="NCBI Taxonomy" id="1775131"/>
    <lineage>
        <taxon>Bacteria</taxon>
        <taxon>Bacillati</taxon>
        <taxon>Actinomycetota</taxon>
        <taxon>Actinomycetes</taxon>
        <taxon>Kitasatosporales</taxon>
        <taxon>Streptomycetaceae</taxon>
        <taxon>Streptomyces</taxon>
    </lineage>
</organism>
<dbReference type="Proteomes" id="UP001518140">
    <property type="component" value="Unassembled WGS sequence"/>
</dbReference>
<reference evidence="2 3" key="1">
    <citation type="submission" date="2020-02" db="EMBL/GenBank/DDBJ databases">
        <title>Whole-genome analyses of novel actinobacteria.</title>
        <authorList>
            <person name="Sahin N."/>
            <person name="Tokatli A."/>
        </authorList>
    </citation>
    <scope>NUCLEOTIDE SEQUENCE [LARGE SCALE GENOMIC DNA]</scope>
    <source>
        <strain evidence="2 3">YC419</strain>
    </source>
</reference>
<evidence type="ECO:0008006" key="4">
    <source>
        <dbReference type="Google" id="ProtNLM"/>
    </source>
</evidence>
<evidence type="ECO:0000313" key="3">
    <source>
        <dbReference type="Proteomes" id="UP001518140"/>
    </source>
</evidence>
<dbReference type="EMBL" id="JAAKZX010000040">
    <property type="protein sequence ID" value="NGO43506.1"/>
    <property type="molecule type" value="Genomic_DNA"/>
</dbReference>
<comment type="caution">
    <text evidence="2">The sequence shown here is derived from an EMBL/GenBank/DDBJ whole genome shotgun (WGS) entry which is preliminary data.</text>
</comment>
<proteinExistence type="predicted"/>
<evidence type="ECO:0000256" key="1">
    <source>
        <dbReference type="SAM" id="MobiDB-lite"/>
    </source>
</evidence>
<feature type="region of interest" description="Disordered" evidence="1">
    <location>
        <begin position="1"/>
        <end position="30"/>
    </location>
</feature>
<evidence type="ECO:0000313" key="2">
    <source>
        <dbReference type="EMBL" id="NGO43506.1"/>
    </source>
</evidence>
<keyword evidence="3" id="KW-1185">Reference proteome</keyword>
<protein>
    <recommendedName>
        <fullName evidence="4">OmpA-like domain-containing protein</fullName>
    </recommendedName>
</protein>
<gene>
    <name evidence="2" type="ORF">G6048_15495</name>
</gene>